<keyword evidence="3" id="KW-1185">Reference proteome</keyword>
<evidence type="ECO:0000313" key="3">
    <source>
        <dbReference type="Proteomes" id="UP000299102"/>
    </source>
</evidence>
<comment type="caution">
    <text evidence="2">The sequence shown here is derived from an EMBL/GenBank/DDBJ whole genome shotgun (WGS) entry which is preliminary data.</text>
</comment>
<reference evidence="2 3" key="1">
    <citation type="journal article" date="2019" name="Commun. Biol.">
        <title>The bagworm genome reveals a unique fibroin gene that provides high tensile strength.</title>
        <authorList>
            <person name="Kono N."/>
            <person name="Nakamura H."/>
            <person name="Ohtoshi R."/>
            <person name="Tomita M."/>
            <person name="Numata K."/>
            <person name="Arakawa K."/>
        </authorList>
    </citation>
    <scope>NUCLEOTIDE SEQUENCE [LARGE SCALE GENOMIC DNA]</scope>
</reference>
<dbReference type="AlphaFoldDB" id="A0A4C1XIM0"/>
<protein>
    <recommendedName>
        <fullName evidence="4">RNase H type-1 domain-containing protein</fullName>
    </recommendedName>
</protein>
<dbReference type="OrthoDB" id="411823at2759"/>
<organism evidence="2 3">
    <name type="scientific">Eumeta variegata</name>
    <name type="common">Bagworm moth</name>
    <name type="synonym">Eumeta japonica</name>
    <dbReference type="NCBI Taxonomy" id="151549"/>
    <lineage>
        <taxon>Eukaryota</taxon>
        <taxon>Metazoa</taxon>
        <taxon>Ecdysozoa</taxon>
        <taxon>Arthropoda</taxon>
        <taxon>Hexapoda</taxon>
        <taxon>Insecta</taxon>
        <taxon>Pterygota</taxon>
        <taxon>Neoptera</taxon>
        <taxon>Endopterygota</taxon>
        <taxon>Lepidoptera</taxon>
        <taxon>Glossata</taxon>
        <taxon>Ditrysia</taxon>
        <taxon>Tineoidea</taxon>
        <taxon>Psychidae</taxon>
        <taxon>Oiketicinae</taxon>
        <taxon>Eumeta</taxon>
    </lineage>
</organism>
<evidence type="ECO:0000256" key="1">
    <source>
        <dbReference type="SAM" id="MobiDB-lite"/>
    </source>
</evidence>
<evidence type="ECO:0008006" key="4">
    <source>
        <dbReference type="Google" id="ProtNLM"/>
    </source>
</evidence>
<dbReference type="EMBL" id="BGZK01000850">
    <property type="protein sequence ID" value="GBP62822.1"/>
    <property type="molecule type" value="Genomic_DNA"/>
</dbReference>
<dbReference type="Proteomes" id="UP000299102">
    <property type="component" value="Unassembled WGS sequence"/>
</dbReference>
<accession>A0A4C1XIM0</accession>
<evidence type="ECO:0000313" key="2">
    <source>
        <dbReference type="EMBL" id="GBP62822.1"/>
    </source>
</evidence>
<sequence>MRLFSVQIHVGTAGNERANELVSNSALNKKTAVNYDLFPLSYAKKVIRAIASLDVSRERYAEGSIVQMTPLMAQTPTGHGGFAQYLQRFEQKNSPYYALARSGKMSNLSQGTGRDRGGHRRRNREAERPRSIVAKKKVTVTDITRGTDVNLV</sequence>
<proteinExistence type="predicted"/>
<name>A0A4C1XIM0_EUMVA</name>
<feature type="region of interest" description="Disordered" evidence="1">
    <location>
        <begin position="103"/>
        <end position="131"/>
    </location>
</feature>
<gene>
    <name evidence="2" type="ORF">EVAR_50652_1</name>
</gene>